<dbReference type="InterPro" id="IPR036182">
    <property type="entry name" value="PCuAC_sf"/>
</dbReference>
<dbReference type="HOGENOM" id="CLU_100939_2_2_5"/>
<keyword evidence="2" id="KW-0732">Signal</keyword>
<feature type="signal peptide" evidence="2">
    <location>
        <begin position="1"/>
        <end position="20"/>
    </location>
</feature>
<organism evidence="3 4">
    <name type="scientific">Limimaricola hongkongensis DSM 17492</name>
    <dbReference type="NCBI Taxonomy" id="1122180"/>
    <lineage>
        <taxon>Bacteria</taxon>
        <taxon>Pseudomonadati</taxon>
        <taxon>Pseudomonadota</taxon>
        <taxon>Alphaproteobacteria</taxon>
        <taxon>Rhodobacterales</taxon>
        <taxon>Paracoccaceae</taxon>
        <taxon>Limimaricola</taxon>
    </lineage>
</organism>
<dbReference type="PANTHER" id="PTHR36302">
    <property type="entry name" value="BLR7088 PROTEIN"/>
    <property type="match status" value="1"/>
</dbReference>
<comment type="caution">
    <text evidence="3">The sequence shown here is derived from an EMBL/GenBank/DDBJ whole genome shotgun (WGS) entry which is preliminary data.</text>
</comment>
<name>A0A017HEX9_9RHOB</name>
<feature type="chain" id="PRO_5001492545" evidence="2">
    <location>
        <begin position="21"/>
        <end position="174"/>
    </location>
</feature>
<dbReference type="eggNOG" id="COG2847">
    <property type="taxonomic scope" value="Bacteria"/>
</dbReference>
<evidence type="ECO:0000256" key="2">
    <source>
        <dbReference type="SAM" id="SignalP"/>
    </source>
</evidence>
<dbReference type="RefSeq" id="WP_017928291.1">
    <property type="nucleotide sequence ID" value="NZ_KB822997.1"/>
</dbReference>
<dbReference type="Gene3D" id="2.60.40.1890">
    <property type="entry name" value="PCu(A)C copper chaperone"/>
    <property type="match status" value="1"/>
</dbReference>
<sequence length="174" mass="18620">MTIRPFAVLAVLGFATAAQAHDYKAGDLTVLHPFAIETAARATTGAGYFEIRNDGDTADTLIAVEADFPKVALHTSVEADGMMTMQPLERIEIAPGDTVTLAPGEGGHVMFMGLEAPFEIGESFDATLVFEKAGEIAVEFNVEPRPDPSAAGMDHDEMDHDDMNHGEMDHDTAE</sequence>
<proteinExistence type="predicted"/>
<dbReference type="InterPro" id="IPR058248">
    <property type="entry name" value="Lxx211020-like"/>
</dbReference>
<dbReference type="PATRIC" id="fig|1122180.6.peg.1140"/>
<dbReference type="Proteomes" id="UP000025047">
    <property type="component" value="Unassembled WGS sequence"/>
</dbReference>
<evidence type="ECO:0000313" key="4">
    <source>
        <dbReference type="Proteomes" id="UP000025047"/>
    </source>
</evidence>
<dbReference type="PANTHER" id="PTHR36302:SF1">
    <property type="entry name" value="COPPER CHAPERONE PCU(A)C"/>
    <property type="match status" value="1"/>
</dbReference>
<reference evidence="3 4" key="1">
    <citation type="submission" date="2013-03" db="EMBL/GenBank/DDBJ databases">
        <authorList>
            <person name="Fiebig A."/>
            <person name="Goeker M."/>
            <person name="Klenk H.-P.P."/>
        </authorList>
    </citation>
    <scope>NUCLEOTIDE SEQUENCE [LARGE SCALE GENOMIC DNA]</scope>
    <source>
        <strain evidence="3 4">DSM 17492</strain>
    </source>
</reference>
<gene>
    <name evidence="3" type="ORF">Lokhon_01149</name>
</gene>
<feature type="compositionally biased region" description="Basic and acidic residues" evidence="1">
    <location>
        <begin position="153"/>
        <end position="174"/>
    </location>
</feature>
<keyword evidence="4" id="KW-1185">Reference proteome</keyword>
<dbReference type="EMBL" id="APGJ01000004">
    <property type="protein sequence ID" value="EYD72354.1"/>
    <property type="molecule type" value="Genomic_DNA"/>
</dbReference>
<dbReference type="SUPFAM" id="SSF110087">
    <property type="entry name" value="DR1885-like metal-binding protein"/>
    <property type="match status" value="1"/>
</dbReference>
<feature type="region of interest" description="Disordered" evidence="1">
    <location>
        <begin position="143"/>
        <end position="174"/>
    </location>
</feature>
<dbReference type="Pfam" id="PF04314">
    <property type="entry name" value="PCuAC"/>
    <property type="match status" value="1"/>
</dbReference>
<dbReference type="InterPro" id="IPR007410">
    <property type="entry name" value="LpqE-like"/>
</dbReference>
<evidence type="ECO:0000313" key="3">
    <source>
        <dbReference type="EMBL" id="EYD72354.1"/>
    </source>
</evidence>
<protein>
    <submittedName>
        <fullName evidence="3">Copper metallochaperone</fullName>
    </submittedName>
</protein>
<dbReference type="STRING" id="1122180.Lokhon_01149"/>
<dbReference type="OrthoDB" id="9796962at2"/>
<dbReference type="AlphaFoldDB" id="A0A017HEX9"/>
<evidence type="ECO:0000256" key="1">
    <source>
        <dbReference type="SAM" id="MobiDB-lite"/>
    </source>
</evidence>
<accession>A0A017HEX9</accession>